<reference evidence="3 4" key="1">
    <citation type="submission" date="2016-02" db="EMBL/GenBank/DDBJ databases">
        <title>Anaerosporomusa subterraneum gen. nov., sp. nov., a spore-forming obligate anaerobe isolated from saprolite.</title>
        <authorList>
            <person name="Choi J.K."/>
            <person name="Shah M."/>
            <person name="Yee N."/>
        </authorList>
    </citation>
    <scope>NUCLEOTIDE SEQUENCE [LARGE SCALE GENOMIC DNA]</scope>
    <source>
        <strain evidence="3 4">RU4</strain>
    </source>
</reference>
<organism evidence="3 4">
    <name type="scientific">Anaerosporomusa subterranea</name>
    <dbReference type="NCBI Taxonomy" id="1794912"/>
    <lineage>
        <taxon>Bacteria</taxon>
        <taxon>Bacillati</taxon>
        <taxon>Bacillota</taxon>
        <taxon>Negativicutes</taxon>
        <taxon>Acetonemataceae</taxon>
        <taxon>Anaerosporomusa</taxon>
    </lineage>
</organism>
<sequence length="350" mass="38409">MKTYGFGLIGCGRISKNHLESLKALPGAKLVAVADVKAEVLSAAASKYQCQGYEDYHELLANPEVEIVNICTESGLHARIAIDAMKAGKHVLVEKPMAMSLVEADAMIATAKAMGVKLGVVHQNRFNTAIVKLRQALENNQFGKLTHASAIVRWNRNDEYYLQAPWRGTWTQDGGCLMNQSIHNIDLLQWMMGPVESLFAYTATNMRKIEAEDLGMVLLKFKNGALGTIEATTTIYPKNLEETLSVFGSAGSACIGGIAVNKIETWRFESEDEAAVVAQQDKEPPNVYGFGHADIIKDFMEAITENRAPAVSGLEGRKALEIILAVYHSVKYKKEITFPLKEEFTIGLGL</sequence>
<evidence type="ECO:0000313" key="4">
    <source>
        <dbReference type="Proteomes" id="UP000076268"/>
    </source>
</evidence>
<dbReference type="Proteomes" id="UP000076268">
    <property type="component" value="Unassembled WGS sequence"/>
</dbReference>
<dbReference type="GO" id="GO:0000166">
    <property type="term" value="F:nucleotide binding"/>
    <property type="evidence" value="ECO:0007669"/>
    <property type="project" value="InterPro"/>
</dbReference>
<evidence type="ECO:0000259" key="1">
    <source>
        <dbReference type="Pfam" id="PF01408"/>
    </source>
</evidence>
<dbReference type="SUPFAM" id="SSF51735">
    <property type="entry name" value="NAD(P)-binding Rossmann-fold domains"/>
    <property type="match status" value="1"/>
</dbReference>
<dbReference type="PANTHER" id="PTHR43249:SF1">
    <property type="entry name" value="D-GLUCOSIDE 3-DEHYDROGENASE"/>
    <property type="match status" value="1"/>
</dbReference>
<protein>
    <submittedName>
        <fullName evidence="3">Oxidoreductase</fullName>
    </submittedName>
</protein>
<dbReference type="Pfam" id="PF22725">
    <property type="entry name" value="GFO_IDH_MocA_C3"/>
    <property type="match status" value="1"/>
</dbReference>
<dbReference type="Gene3D" id="3.40.50.720">
    <property type="entry name" value="NAD(P)-binding Rossmann-like Domain"/>
    <property type="match status" value="1"/>
</dbReference>
<dbReference type="Pfam" id="PF01408">
    <property type="entry name" value="GFO_IDH_MocA"/>
    <property type="match status" value="1"/>
</dbReference>
<dbReference type="InterPro" id="IPR055170">
    <property type="entry name" value="GFO_IDH_MocA-like_dom"/>
</dbReference>
<accession>A0A154BRC9</accession>
<dbReference type="STRING" id="1794912.AXX12_08250"/>
<comment type="caution">
    <text evidence="3">The sequence shown here is derived from an EMBL/GenBank/DDBJ whole genome shotgun (WGS) entry which is preliminary data.</text>
</comment>
<feature type="domain" description="Gfo/Idh/MocA-like oxidoreductase N-terminal" evidence="1">
    <location>
        <begin position="6"/>
        <end position="121"/>
    </location>
</feature>
<proteinExistence type="predicted"/>
<dbReference type="InterPro" id="IPR052515">
    <property type="entry name" value="Gfo/Idh/MocA_Oxidoreductase"/>
</dbReference>
<gene>
    <name evidence="3" type="ORF">AXX12_08250</name>
</gene>
<dbReference type="InterPro" id="IPR000683">
    <property type="entry name" value="Gfo/Idh/MocA-like_OxRdtase_N"/>
</dbReference>
<dbReference type="SUPFAM" id="SSF55347">
    <property type="entry name" value="Glyceraldehyde-3-phosphate dehydrogenase-like, C-terminal domain"/>
    <property type="match status" value="1"/>
</dbReference>
<name>A0A154BRC9_ANASB</name>
<dbReference type="RefSeq" id="WP_066241850.1">
    <property type="nucleotide sequence ID" value="NZ_LSGP01000017.1"/>
</dbReference>
<feature type="domain" description="GFO/IDH/MocA-like oxidoreductase" evidence="2">
    <location>
        <begin position="131"/>
        <end position="253"/>
    </location>
</feature>
<dbReference type="AlphaFoldDB" id="A0A154BRC9"/>
<dbReference type="Gene3D" id="3.30.360.10">
    <property type="entry name" value="Dihydrodipicolinate Reductase, domain 2"/>
    <property type="match status" value="1"/>
</dbReference>
<dbReference type="PANTHER" id="PTHR43249">
    <property type="entry name" value="UDP-N-ACETYL-2-AMINO-2-DEOXY-D-GLUCURONATE OXIDASE"/>
    <property type="match status" value="1"/>
</dbReference>
<evidence type="ECO:0000313" key="3">
    <source>
        <dbReference type="EMBL" id="KYZ76415.1"/>
    </source>
</evidence>
<dbReference type="OrthoDB" id="9781966at2"/>
<dbReference type="EMBL" id="LSGP01000017">
    <property type="protein sequence ID" value="KYZ76415.1"/>
    <property type="molecule type" value="Genomic_DNA"/>
</dbReference>
<evidence type="ECO:0000259" key="2">
    <source>
        <dbReference type="Pfam" id="PF22725"/>
    </source>
</evidence>
<dbReference type="InterPro" id="IPR036291">
    <property type="entry name" value="NAD(P)-bd_dom_sf"/>
</dbReference>
<keyword evidence="4" id="KW-1185">Reference proteome</keyword>